<proteinExistence type="predicted"/>
<comment type="caution">
    <text evidence="1">The sequence shown here is derived from an EMBL/GenBank/DDBJ whole genome shotgun (WGS) entry which is preliminary data.</text>
</comment>
<evidence type="ECO:0008006" key="2">
    <source>
        <dbReference type="Google" id="ProtNLM"/>
    </source>
</evidence>
<accession>X1JMV1</accession>
<evidence type="ECO:0000313" key="1">
    <source>
        <dbReference type="EMBL" id="GAH79589.1"/>
    </source>
</evidence>
<gene>
    <name evidence="1" type="ORF">S03H2_60933</name>
</gene>
<sequence>IIDNLINEVEDFHQLKFKKKVKIFIFNSDKEYTRHTGKKTRFVAFPLYGRIFVSGKAKTESEEGKIHLDVYLKHELSHSLLYQNMSLYHSCYYPGWLLEGTAVYSANQMGVDGYFTKEETFDKIRNGYFLNPDDWGTELKPQKESVKNFPLANKYWFIYSEFACLVDDMIQNYGKEKFLQYTTELLKKKDDKKAFQRIFGIEFNKYVDDFKNQVGYNSE</sequence>
<dbReference type="AlphaFoldDB" id="X1JMV1"/>
<protein>
    <recommendedName>
        <fullName evidence="2">DUF1570 domain-containing protein</fullName>
    </recommendedName>
</protein>
<name>X1JMV1_9ZZZZ</name>
<dbReference type="EMBL" id="BARU01039299">
    <property type="protein sequence ID" value="GAH79589.1"/>
    <property type="molecule type" value="Genomic_DNA"/>
</dbReference>
<organism evidence="1">
    <name type="scientific">marine sediment metagenome</name>
    <dbReference type="NCBI Taxonomy" id="412755"/>
    <lineage>
        <taxon>unclassified sequences</taxon>
        <taxon>metagenomes</taxon>
        <taxon>ecological metagenomes</taxon>
    </lineage>
</organism>
<reference evidence="1" key="1">
    <citation type="journal article" date="2014" name="Front. Microbiol.">
        <title>High frequency of phylogenetically diverse reductive dehalogenase-homologous genes in deep subseafloor sedimentary metagenomes.</title>
        <authorList>
            <person name="Kawai M."/>
            <person name="Futagami T."/>
            <person name="Toyoda A."/>
            <person name="Takaki Y."/>
            <person name="Nishi S."/>
            <person name="Hori S."/>
            <person name="Arai W."/>
            <person name="Tsubouchi T."/>
            <person name="Morono Y."/>
            <person name="Uchiyama I."/>
            <person name="Ito T."/>
            <person name="Fujiyama A."/>
            <person name="Inagaki F."/>
            <person name="Takami H."/>
        </authorList>
    </citation>
    <scope>NUCLEOTIDE SEQUENCE</scope>
    <source>
        <strain evidence="1">Expedition CK06-06</strain>
    </source>
</reference>
<feature type="non-terminal residue" evidence="1">
    <location>
        <position position="1"/>
    </location>
</feature>